<proteinExistence type="predicted"/>
<keyword evidence="2" id="KW-1185">Reference proteome</keyword>
<evidence type="ECO:0000313" key="1">
    <source>
        <dbReference type="EMBL" id="OOV07784.1"/>
    </source>
</evidence>
<sequence>MSALLRAVDVLNDRLIAAASIGDAFDLAGGETPPAWVHVYQSQVEAIREASESLETLVRGIGVVDPDKAKRSGIEGVEL</sequence>
<dbReference type="Proteomes" id="UP000190750">
    <property type="component" value="Unassembled WGS sequence"/>
</dbReference>
<dbReference type="EMBL" id="MTJN01000002">
    <property type="protein sequence ID" value="OOV07784.1"/>
    <property type="molecule type" value="Genomic_DNA"/>
</dbReference>
<organism evidence="1 2">
    <name type="scientific">Rhodoferax fermentans</name>
    <dbReference type="NCBI Taxonomy" id="28066"/>
    <lineage>
        <taxon>Bacteria</taxon>
        <taxon>Pseudomonadati</taxon>
        <taxon>Pseudomonadota</taxon>
        <taxon>Betaproteobacteria</taxon>
        <taxon>Burkholderiales</taxon>
        <taxon>Comamonadaceae</taxon>
        <taxon>Rhodoferax</taxon>
    </lineage>
</organism>
<reference evidence="1 2" key="1">
    <citation type="submission" date="2017-01" db="EMBL/GenBank/DDBJ databases">
        <title>Genome sequencing of Rhodoferax fermentans JCM 7819.</title>
        <authorList>
            <person name="Kim Y.J."/>
            <person name="Farh M.E.-A."/>
            <person name="Yang D.-C."/>
        </authorList>
    </citation>
    <scope>NUCLEOTIDE SEQUENCE [LARGE SCALE GENOMIC DNA]</scope>
    <source>
        <strain evidence="1 2">JCM 7819</strain>
    </source>
</reference>
<dbReference type="AlphaFoldDB" id="A0A1T1AUJ5"/>
<protein>
    <submittedName>
        <fullName evidence="1">Uncharacterized protein</fullName>
    </submittedName>
</protein>
<evidence type="ECO:0000313" key="2">
    <source>
        <dbReference type="Proteomes" id="UP000190750"/>
    </source>
</evidence>
<comment type="caution">
    <text evidence="1">The sequence shown here is derived from an EMBL/GenBank/DDBJ whole genome shotgun (WGS) entry which is preliminary data.</text>
</comment>
<accession>A0A1T1AUJ5</accession>
<dbReference type="RefSeq" id="WP_078365642.1">
    <property type="nucleotide sequence ID" value="NZ_MTJN01000002.1"/>
</dbReference>
<gene>
    <name evidence="1" type="ORF">RF819_14590</name>
</gene>
<name>A0A1T1AUJ5_RHOFE</name>